<dbReference type="PROSITE" id="PS50262">
    <property type="entry name" value="G_PROTEIN_RECEP_F1_2"/>
    <property type="match status" value="1"/>
</dbReference>
<dbReference type="PANTHER" id="PTHR46641">
    <property type="entry name" value="FMRFAMIDE RECEPTOR-RELATED"/>
    <property type="match status" value="1"/>
</dbReference>
<evidence type="ECO:0000256" key="6">
    <source>
        <dbReference type="RuleBase" id="RU000688"/>
    </source>
</evidence>
<gene>
    <name evidence="9" type="ORF">ODALV1_LOCUS25114</name>
</gene>
<dbReference type="InterPro" id="IPR000276">
    <property type="entry name" value="GPCR_Rhodpsn"/>
</dbReference>
<keyword evidence="5 7" id="KW-0472">Membrane</keyword>
<keyword evidence="4 7" id="KW-1133">Transmembrane helix</keyword>
<feature type="transmembrane region" description="Helical" evidence="7">
    <location>
        <begin position="145"/>
        <end position="163"/>
    </location>
</feature>
<evidence type="ECO:0000259" key="8">
    <source>
        <dbReference type="PROSITE" id="PS50262"/>
    </source>
</evidence>
<dbReference type="SUPFAM" id="SSF81321">
    <property type="entry name" value="Family A G protein-coupled receptor-like"/>
    <property type="match status" value="1"/>
</dbReference>
<keyword evidence="3 6" id="KW-0812">Transmembrane</keyword>
<evidence type="ECO:0000313" key="9">
    <source>
        <dbReference type="EMBL" id="CAL8133537.1"/>
    </source>
</evidence>
<comment type="subcellular location">
    <subcellularLocation>
        <location evidence="1">Membrane</location>
    </subcellularLocation>
</comment>
<feature type="transmembrane region" description="Helical" evidence="7">
    <location>
        <begin position="100"/>
        <end position="125"/>
    </location>
</feature>
<evidence type="ECO:0000256" key="1">
    <source>
        <dbReference type="ARBA" id="ARBA00004370"/>
    </source>
</evidence>
<keyword evidence="10" id="KW-1185">Reference proteome</keyword>
<dbReference type="PANTHER" id="PTHR46641:SF2">
    <property type="entry name" value="FMRFAMIDE RECEPTOR"/>
    <property type="match status" value="1"/>
</dbReference>
<dbReference type="Gene3D" id="1.20.1070.10">
    <property type="entry name" value="Rhodopsin 7-helix transmembrane proteins"/>
    <property type="match status" value="1"/>
</dbReference>
<reference evidence="9 10" key="1">
    <citation type="submission" date="2024-08" db="EMBL/GenBank/DDBJ databases">
        <authorList>
            <person name="Cucini C."/>
            <person name="Frati F."/>
        </authorList>
    </citation>
    <scope>NUCLEOTIDE SEQUENCE [LARGE SCALE GENOMIC DNA]</scope>
</reference>
<proteinExistence type="inferred from homology"/>
<evidence type="ECO:0000256" key="4">
    <source>
        <dbReference type="ARBA" id="ARBA00022989"/>
    </source>
</evidence>
<evidence type="ECO:0000313" key="10">
    <source>
        <dbReference type="Proteomes" id="UP001642540"/>
    </source>
</evidence>
<feature type="transmembrane region" description="Helical" evidence="7">
    <location>
        <begin position="64"/>
        <end position="88"/>
    </location>
</feature>
<keyword evidence="6" id="KW-0807">Transducer</keyword>
<protein>
    <recommendedName>
        <fullName evidence="8">G-protein coupled receptors family 1 profile domain-containing protein</fullName>
    </recommendedName>
</protein>
<evidence type="ECO:0000256" key="7">
    <source>
        <dbReference type="SAM" id="Phobius"/>
    </source>
</evidence>
<comment type="similarity">
    <text evidence="2 6">Belongs to the G-protein coupled receptor 1 family.</text>
</comment>
<keyword evidence="6" id="KW-0675">Receptor</keyword>
<comment type="caution">
    <text evidence="9">The sequence shown here is derived from an EMBL/GenBank/DDBJ whole genome shotgun (WGS) entry which is preliminary data.</text>
</comment>
<sequence>MNCTDHNTDEYLPEIFTCQLMDLDEYRTCSENDSSVCIICSIIGKFFAGDSIQDVGSVGHILCVILWSFTVLIGLLGVFTNFLVIIVIRRMKSNRPFDILIMFLGAFDMVCCGASLIQSTMNVALYQTWVSRDFAAMQWFHKSTLLTLFGRSASTFMAILITMERFLVITFPLQTKQWFTSKKTTLLAIGVILISLLLNIPRLIMFNVELKPQKYANITALEDFTYIIGVTHMFGWNTLCLFYEKFGDVNEHLDFLAPLPILLIFNILSYAKVRKIQNRRKQLDMKQKAEIEAVKLFMPVVIAYFSTCIVPFIHFSMAYFTEILYRELHIAAGLSVVINSAVNFCIYYYQRPAFKKEADALLREWYSFIFGTQGETRWYQPNSSMADDTVTGSSRMRL</sequence>
<organism evidence="9 10">
    <name type="scientific">Orchesella dallaii</name>
    <dbReference type="NCBI Taxonomy" id="48710"/>
    <lineage>
        <taxon>Eukaryota</taxon>
        <taxon>Metazoa</taxon>
        <taxon>Ecdysozoa</taxon>
        <taxon>Arthropoda</taxon>
        <taxon>Hexapoda</taxon>
        <taxon>Collembola</taxon>
        <taxon>Entomobryomorpha</taxon>
        <taxon>Entomobryoidea</taxon>
        <taxon>Orchesellidae</taxon>
        <taxon>Orchesellinae</taxon>
        <taxon>Orchesella</taxon>
    </lineage>
</organism>
<feature type="transmembrane region" description="Helical" evidence="7">
    <location>
        <begin position="184"/>
        <end position="204"/>
    </location>
</feature>
<evidence type="ECO:0000256" key="3">
    <source>
        <dbReference type="ARBA" id="ARBA00022692"/>
    </source>
</evidence>
<keyword evidence="6" id="KW-0297">G-protein coupled receptor</keyword>
<feature type="transmembrane region" description="Helical" evidence="7">
    <location>
        <begin position="255"/>
        <end position="273"/>
    </location>
</feature>
<evidence type="ECO:0000256" key="2">
    <source>
        <dbReference type="ARBA" id="ARBA00010663"/>
    </source>
</evidence>
<feature type="transmembrane region" description="Helical" evidence="7">
    <location>
        <begin position="294"/>
        <end position="316"/>
    </location>
</feature>
<dbReference type="InterPro" id="IPR017452">
    <property type="entry name" value="GPCR_Rhodpsn_7TM"/>
</dbReference>
<dbReference type="Pfam" id="PF00001">
    <property type="entry name" value="7tm_1"/>
    <property type="match status" value="1"/>
</dbReference>
<evidence type="ECO:0000256" key="5">
    <source>
        <dbReference type="ARBA" id="ARBA00023136"/>
    </source>
</evidence>
<dbReference type="PROSITE" id="PS00237">
    <property type="entry name" value="G_PROTEIN_RECEP_F1_1"/>
    <property type="match status" value="1"/>
</dbReference>
<feature type="domain" description="G-protein coupled receptors family 1 profile" evidence="8">
    <location>
        <begin position="80"/>
        <end position="347"/>
    </location>
</feature>
<name>A0ABP1RQY0_9HEXA</name>
<dbReference type="InterPro" id="IPR052954">
    <property type="entry name" value="GPCR-Ligand_Int"/>
</dbReference>
<dbReference type="EMBL" id="CAXLJM020000099">
    <property type="protein sequence ID" value="CAL8133537.1"/>
    <property type="molecule type" value="Genomic_DNA"/>
</dbReference>
<dbReference type="SMART" id="SM01381">
    <property type="entry name" value="7TM_GPCR_Srsx"/>
    <property type="match status" value="1"/>
</dbReference>
<dbReference type="PRINTS" id="PR00237">
    <property type="entry name" value="GPCRRHODOPSN"/>
</dbReference>
<accession>A0ABP1RQY0</accession>
<dbReference type="Proteomes" id="UP001642540">
    <property type="component" value="Unassembled WGS sequence"/>
</dbReference>
<feature type="transmembrane region" description="Helical" evidence="7">
    <location>
        <begin position="328"/>
        <end position="349"/>
    </location>
</feature>